<dbReference type="EMBL" id="JAAMPC010000013">
    <property type="protein sequence ID" value="KAG2267855.1"/>
    <property type="molecule type" value="Genomic_DNA"/>
</dbReference>
<feature type="compositionally biased region" description="Polar residues" evidence="1">
    <location>
        <begin position="1"/>
        <end position="17"/>
    </location>
</feature>
<evidence type="ECO:0000313" key="2">
    <source>
        <dbReference type="EMBL" id="KAG2267855.1"/>
    </source>
</evidence>
<feature type="region of interest" description="Disordered" evidence="1">
    <location>
        <begin position="1"/>
        <end position="35"/>
    </location>
</feature>
<reference evidence="2 3" key="1">
    <citation type="submission" date="2020-02" db="EMBL/GenBank/DDBJ databases">
        <authorList>
            <person name="Ma Q."/>
            <person name="Huang Y."/>
            <person name="Song X."/>
            <person name="Pei D."/>
        </authorList>
    </citation>
    <scope>NUCLEOTIDE SEQUENCE [LARGE SCALE GENOMIC DNA]</scope>
    <source>
        <strain evidence="2">Sxm20200214</strain>
        <tissue evidence="2">Leaf</tissue>
    </source>
</reference>
<name>A0A8X7U6B5_BRACI</name>
<dbReference type="Proteomes" id="UP000886595">
    <property type="component" value="Unassembled WGS sequence"/>
</dbReference>
<gene>
    <name evidence="2" type="ORF">Bca52824_062410</name>
</gene>
<dbReference type="AlphaFoldDB" id="A0A8X7U6B5"/>
<organism evidence="2 3">
    <name type="scientific">Brassica carinata</name>
    <name type="common">Ethiopian mustard</name>
    <name type="synonym">Abyssinian cabbage</name>
    <dbReference type="NCBI Taxonomy" id="52824"/>
    <lineage>
        <taxon>Eukaryota</taxon>
        <taxon>Viridiplantae</taxon>
        <taxon>Streptophyta</taxon>
        <taxon>Embryophyta</taxon>
        <taxon>Tracheophyta</taxon>
        <taxon>Spermatophyta</taxon>
        <taxon>Magnoliopsida</taxon>
        <taxon>eudicotyledons</taxon>
        <taxon>Gunneridae</taxon>
        <taxon>Pentapetalae</taxon>
        <taxon>rosids</taxon>
        <taxon>malvids</taxon>
        <taxon>Brassicales</taxon>
        <taxon>Brassicaceae</taxon>
        <taxon>Brassiceae</taxon>
        <taxon>Brassica</taxon>
    </lineage>
</organism>
<proteinExistence type="predicted"/>
<accession>A0A8X7U6B5</accession>
<comment type="caution">
    <text evidence="2">The sequence shown here is derived from an EMBL/GenBank/DDBJ whole genome shotgun (WGS) entry which is preliminary data.</text>
</comment>
<keyword evidence="3" id="KW-1185">Reference proteome</keyword>
<sequence>METNKAVSTSLINSTPALSGEDEEAPSKVVHAPSPTPSLYITVPEVDKVLSSQALSPPLAICGEDKEKSDDKVPSQTTLVLEAPLGRHSRLQGAWTKPLITTKDTCYVSHVYSDIGGNLDWPALSNKNVGHRRDQNVSI</sequence>
<protein>
    <submittedName>
        <fullName evidence="2">Uncharacterized protein</fullName>
    </submittedName>
</protein>
<evidence type="ECO:0000256" key="1">
    <source>
        <dbReference type="SAM" id="MobiDB-lite"/>
    </source>
</evidence>
<evidence type="ECO:0000313" key="3">
    <source>
        <dbReference type="Proteomes" id="UP000886595"/>
    </source>
</evidence>